<dbReference type="EMBL" id="LT629736">
    <property type="protein sequence ID" value="SDS21201.1"/>
    <property type="molecule type" value="Genomic_DNA"/>
</dbReference>
<dbReference type="AlphaFoldDB" id="A0A1H1QCD5"/>
<accession>A0A1H1QCD5</accession>
<dbReference type="Proteomes" id="UP000243207">
    <property type="component" value="Chromosome I"/>
</dbReference>
<keyword evidence="2" id="KW-1185">Reference proteome</keyword>
<dbReference type="STRING" id="487184.SAMN05216421_1108"/>
<sequence length="105" mass="11265">MSSRFSRAVGRLNSVAAARLADALGSYQHQSILVSNIPLQIDRGVSLEGAEGVFRASTVAITWPVSSLGAVDRGGLFILDGERFIVEDEIANDGQWITAACMEQR</sequence>
<proteinExistence type="predicted"/>
<evidence type="ECO:0000313" key="2">
    <source>
        <dbReference type="Proteomes" id="UP000243207"/>
    </source>
</evidence>
<reference evidence="2" key="1">
    <citation type="submission" date="2016-10" db="EMBL/GenBank/DDBJ databases">
        <authorList>
            <person name="Varghese N."/>
            <person name="Submissions S."/>
        </authorList>
    </citation>
    <scope>NUCLEOTIDE SEQUENCE [LARGE SCALE GENOMIC DNA]</scope>
    <source>
        <strain evidence="2">NRRL B-51270</strain>
    </source>
</reference>
<protein>
    <submittedName>
        <fullName evidence="1">Uncharacterized protein</fullName>
    </submittedName>
</protein>
<organism evidence="1 2">
    <name type="scientific">Halopseudomonas xinjiangensis</name>
    <dbReference type="NCBI Taxonomy" id="487184"/>
    <lineage>
        <taxon>Bacteria</taxon>
        <taxon>Pseudomonadati</taxon>
        <taxon>Pseudomonadota</taxon>
        <taxon>Gammaproteobacteria</taxon>
        <taxon>Pseudomonadales</taxon>
        <taxon>Pseudomonadaceae</taxon>
        <taxon>Halopseudomonas</taxon>
    </lineage>
</organism>
<evidence type="ECO:0000313" key="1">
    <source>
        <dbReference type="EMBL" id="SDS21201.1"/>
    </source>
</evidence>
<dbReference type="RefSeq" id="WP_093392214.1">
    <property type="nucleotide sequence ID" value="NZ_LT629736.1"/>
</dbReference>
<name>A0A1H1QCD5_9GAMM</name>
<dbReference type="OrthoDB" id="7010369at2"/>
<gene>
    <name evidence="1" type="ORF">SAMN05216421_1108</name>
</gene>